<keyword evidence="3" id="KW-0227">DNA damage</keyword>
<evidence type="ECO:0000313" key="11">
    <source>
        <dbReference type="Proteomes" id="UP000487350"/>
    </source>
</evidence>
<evidence type="ECO:0000256" key="8">
    <source>
        <dbReference type="RuleBase" id="RU364100"/>
    </source>
</evidence>
<proteinExistence type="inferred from homology"/>
<dbReference type="GO" id="GO:0003697">
    <property type="term" value="F:single-stranded DNA binding"/>
    <property type="evidence" value="ECO:0007669"/>
    <property type="project" value="InterPro"/>
</dbReference>
<keyword evidence="5" id="KW-0190">Covalent protein-DNA linkage</keyword>
<dbReference type="RefSeq" id="WP_153586861.1">
    <property type="nucleotide sequence ID" value="NZ_WJBU01000026.1"/>
</dbReference>
<feature type="compositionally biased region" description="Basic and acidic residues" evidence="9">
    <location>
        <begin position="212"/>
        <end position="234"/>
    </location>
</feature>
<dbReference type="Gene3D" id="3.90.1680.10">
    <property type="entry name" value="SOS response associated peptidase-like"/>
    <property type="match status" value="1"/>
</dbReference>
<comment type="caution">
    <text evidence="10">The sequence shown here is derived from an EMBL/GenBank/DDBJ whole genome shotgun (WGS) entry which is preliminary data.</text>
</comment>
<evidence type="ECO:0000256" key="2">
    <source>
        <dbReference type="ARBA" id="ARBA00022670"/>
    </source>
</evidence>
<evidence type="ECO:0000256" key="7">
    <source>
        <dbReference type="ARBA" id="ARBA00023239"/>
    </source>
</evidence>
<dbReference type="InterPro" id="IPR036590">
    <property type="entry name" value="SRAP-like"/>
</dbReference>
<evidence type="ECO:0000256" key="5">
    <source>
        <dbReference type="ARBA" id="ARBA00023124"/>
    </source>
</evidence>
<dbReference type="Proteomes" id="UP000487350">
    <property type="component" value="Unassembled WGS sequence"/>
</dbReference>
<reference evidence="10 11" key="1">
    <citation type="submission" date="2019-11" db="EMBL/GenBank/DDBJ databases">
        <title>Caenimonas koreensis gen. nov., sp. nov., isolated from activated sludge.</title>
        <authorList>
            <person name="Seung H.R."/>
        </authorList>
    </citation>
    <scope>NUCLEOTIDE SEQUENCE [LARGE SCALE GENOMIC DNA]</scope>
    <source>
        <strain evidence="10 11">EMB320</strain>
    </source>
</reference>
<evidence type="ECO:0000256" key="6">
    <source>
        <dbReference type="ARBA" id="ARBA00023125"/>
    </source>
</evidence>
<keyword evidence="4 8" id="KW-0378">Hydrolase</keyword>
<keyword evidence="2 8" id="KW-0645">Protease</keyword>
<gene>
    <name evidence="10" type="ORF">GHT07_19960</name>
</gene>
<dbReference type="GO" id="GO:0006508">
    <property type="term" value="P:proteolysis"/>
    <property type="evidence" value="ECO:0007669"/>
    <property type="project" value="UniProtKB-KW"/>
</dbReference>
<dbReference type="SUPFAM" id="SSF143081">
    <property type="entry name" value="BB1717-like"/>
    <property type="match status" value="1"/>
</dbReference>
<dbReference type="EMBL" id="WJBU01000026">
    <property type="protein sequence ID" value="MRD49556.1"/>
    <property type="molecule type" value="Genomic_DNA"/>
</dbReference>
<keyword evidence="11" id="KW-1185">Reference proteome</keyword>
<evidence type="ECO:0000256" key="9">
    <source>
        <dbReference type="SAM" id="MobiDB-lite"/>
    </source>
</evidence>
<name>A0A844BDD0_9BURK</name>
<organism evidence="10 11">
    <name type="scientific">Caenimonas koreensis DSM 17982</name>
    <dbReference type="NCBI Taxonomy" id="1121255"/>
    <lineage>
        <taxon>Bacteria</taxon>
        <taxon>Pseudomonadati</taxon>
        <taxon>Pseudomonadota</taxon>
        <taxon>Betaproteobacteria</taxon>
        <taxon>Burkholderiales</taxon>
        <taxon>Comamonadaceae</taxon>
        <taxon>Caenimonas</taxon>
    </lineage>
</organism>
<dbReference type="GO" id="GO:0008233">
    <property type="term" value="F:peptidase activity"/>
    <property type="evidence" value="ECO:0007669"/>
    <property type="project" value="UniProtKB-KW"/>
</dbReference>
<dbReference type="OrthoDB" id="6192129at2"/>
<dbReference type="Pfam" id="PF02586">
    <property type="entry name" value="SRAP"/>
    <property type="match status" value="1"/>
</dbReference>
<evidence type="ECO:0000256" key="3">
    <source>
        <dbReference type="ARBA" id="ARBA00022763"/>
    </source>
</evidence>
<feature type="region of interest" description="Disordered" evidence="9">
    <location>
        <begin position="205"/>
        <end position="234"/>
    </location>
</feature>
<evidence type="ECO:0000256" key="4">
    <source>
        <dbReference type="ARBA" id="ARBA00022801"/>
    </source>
</evidence>
<sequence>MCANYRPVTTEDRMLTFFGVEREPHEIPVDAWPGYLAPFIRLAEPGSGNKRIAEIGQFGLLPAFGAEMARGKRLHNARSETVARLASFRDSWREGRRCIIPAEWIYEPNWASGKPVRWRIEQAGNIPFGIAGIYKWDRDRKDDVEKWFFSMLTINADDHPVFSRFHAPGDEKRSVVILKPQDYEGWLTCSVQDAPRYFVPWEGPLEATPDPVEPRVPKAKKPPEPPRLEDPGLF</sequence>
<dbReference type="GO" id="GO:0016829">
    <property type="term" value="F:lyase activity"/>
    <property type="evidence" value="ECO:0007669"/>
    <property type="project" value="UniProtKB-KW"/>
</dbReference>
<evidence type="ECO:0000256" key="1">
    <source>
        <dbReference type="ARBA" id="ARBA00008136"/>
    </source>
</evidence>
<protein>
    <recommendedName>
        <fullName evidence="8">Abasic site processing protein</fullName>
        <ecNumber evidence="8">3.4.-.-</ecNumber>
    </recommendedName>
</protein>
<dbReference type="EC" id="3.4.-.-" evidence="8"/>
<comment type="similarity">
    <text evidence="1 8">Belongs to the SOS response-associated peptidase family.</text>
</comment>
<evidence type="ECO:0000313" key="10">
    <source>
        <dbReference type="EMBL" id="MRD49556.1"/>
    </source>
</evidence>
<dbReference type="PANTHER" id="PTHR13604:SF0">
    <property type="entry name" value="ABASIC SITE PROCESSING PROTEIN HMCES"/>
    <property type="match status" value="1"/>
</dbReference>
<accession>A0A844BDD0</accession>
<dbReference type="PANTHER" id="PTHR13604">
    <property type="entry name" value="DC12-RELATED"/>
    <property type="match status" value="1"/>
</dbReference>
<dbReference type="GO" id="GO:0106300">
    <property type="term" value="P:protein-DNA covalent cross-linking repair"/>
    <property type="evidence" value="ECO:0007669"/>
    <property type="project" value="InterPro"/>
</dbReference>
<keyword evidence="7" id="KW-0456">Lyase</keyword>
<keyword evidence="6" id="KW-0238">DNA-binding</keyword>
<dbReference type="AlphaFoldDB" id="A0A844BDD0"/>
<dbReference type="InterPro" id="IPR003738">
    <property type="entry name" value="SRAP"/>
</dbReference>